<dbReference type="Pfam" id="PF17667">
    <property type="entry name" value="Pkinase_fungal"/>
    <property type="match status" value="2"/>
</dbReference>
<feature type="domain" description="Fungal-type protein kinase" evidence="1">
    <location>
        <begin position="392"/>
        <end position="514"/>
    </location>
</feature>
<accession>A0A067TTZ6</accession>
<evidence type="ECO:0000313" key="3">
    <source>
        <dbReference type="Proteomes" id="UP000027222"/>
    </source>
</evidence>
<feature type="domain" description="Fungal-type protein kinase" evidence="1">
    <location>
        <begin position="184"/>
        <end position="362"/>
    </location>
</feature>
<dbReference type="Gene3D" id="1.10.510.10">
    <property type="entry name" value="Transferase(Phosphotransferase) domain 1"/>
    <property type="match status" value="1"/>
</dbReference>
<dbReference type="EMBL" id="KL142367">
    <property type="protein sequence ID" value="KDR85807.1"/>
    <property type="molecule type" value="Genomic_DNA"/>
</dbReference>
<evidence type="ECO:0000313" key="2">
    <source>
        <dbReference type="EMBL" id="KDR85807.1"/>
    </source>
</evidence>
<dbReference type="STRING" id="685588.A0A067TTZ6"/>
<dbReference type="HOGENOM" id="CLU_005513_6_0_1"/>
<dbReference type="SUPFAM" id="SSF56112">
    <property type="entry name" value="Protein kinase-like (PK-like)"/>
    <property type="match status" value="1"/>
</dbReference>
<protein>
    <recommendedName>
        <fullName evidence="1">Fungal-type protein kinase domain-containing protein</fullName>
    </recommendedName>
</protein>
<dbReference type="InterPro" id="IPR040976">
    <property type="entry name" value="Pkinase_fungal"/>
</dbReference>
<dbReference type="Proteomes" id="UP000027222">
    <property type="component" value="Unassembled WGS sequence"/>
</dbReference>
<feature type="non-terminal residue" evidence="2">
    <location>
        <position position="1"/>
    </location>
</feature>
<organism evidence="2 3">
    <name type="scientific">Galerina marginata (strain CBS 339.88)</name>
    <dbReference type="NCBI Taxonomy" id="685588"/>
    <lineage>
        <taxon>Eukaryota</taxon>
        <taxon>Fungi</taxon>
        <taxon>Dikarya</taxon>
        <taxon>Basidiomycota</taxon>
        <taxon>Agaricomycotina</taxon>
        <taxon>Agaricomycetes</taxon>
        <taxon>Agaricomycetidae</taxon>
        <taxon>Agaricales</taxon>
        <taxon>Agaricineae</taxon>
        <taxon>Strophariaceae</taxon>
        <taxon>Galerina</taxon>
    </lineage>
</organism>
<keyword evidence="3" id="KW-1185">Reference proteome</keyword>
<reference evidence="3" key="1">
    <citation type="journal article" date="2014" name="Proc. Natl. Acad. Sci. U.S.A.">
        <title>Extensive sampling of basidiomycete genomes demonstrates inadequacy of the white-rot/brown-rot paradigm for wood decay fungi.</title>
        <authorList>
            <person name="Riley R."/>
            <person name="Salamov A.A."/>
            <person name="Brown D.W."/>
            <person name="Nagy L.G."/>
            <person name="Floudas D."/>
            <person name="Held B.W."/>
            <person name="Levasseur A."/>
            <person name="Lombard V."/>
            <person name="Morin E."/>
            <person name="Otillar R."/>
            <person name="Lindquist E.A."/>
            <person name="Sun H."/>
            <person name="LaButti K.M."/>
            <person name="Schmutz J."/>
            <person name="Jabbour D."/>
            <person name="Luo H."/>
            <person name="Baker S.E."/>
            <person name="Pisabarro A.G."/>
            <person name="Walton J.D."/>
            <person name="Blanchette R.A."/>
            <person name="Henrissat B."/>
            <person name="Martin F."/>
            <person name="Cullen D."/>
            <person name="Hibbett D.S."/>
            <person name="Grigoriev I.V."/>
        </authorList>
    </citation>
    <scope>NUCLEOTIDE SEQUENCE [LARGE SCALE GENOMIC DNA]</scope>
    <source>
        <strain evidence="3">CBS 339.88</strain>
    </source>
</reference>
<dbReference type="PANTHER" id="PTHR38248">
    <property type="entry name" value="FUNK1 6"/>
    <property type="match status" value="1"/>
</dbReference>
<dbReference type="OrthoDB" id="5584477at2759"/>
<evidence type="ECO:0000259" key="1">
    <source>
        <dbReference type="Pfam" id="PF17667"/>
    </source>
</evidence>
<sequence length="674" mass="76288">MLADSPLVNPASDWWQTNVGAEPVPLNSVGCSTEYGPVPPSDGFPVEQCSSSLEVNRPIDEKELSTLEAELFQRTYYTREDPLSCPPLTDEGERRIEEFIDSCGLYDRTSSRWVDLPEDPTSSDFFQEAFQRILNTLLVWSNVSANRTIVCLPRETRQFNAFPALAMCITSLSGHRHGGTIPGYQNYATPIEMKLEKDRWLASDIIQSAIYAKQCFLQQHNRDMVPCLLLTEKHVQVFIFDKNGVTLSYPVHIHKNPLAFVRIAIQASGALGFDPSVFWKEGARYVSYGSTSLRIIGDSPIYINPKLVGEGSTCWKVMDEQGRICLARSFATRACKLRQELEWMSYRDTQGLPGVGRMVGHYEGTFLSVVKQPRLVNCPHFFYPLLNKKCYLFLEHYERSILQFNDRMELLCAFRDAIAGHANLWRVGIWHRDIRPKNVRIGQPGSSVGRRGVLVGLKRAKRIGPNPAAFSYPNYLTGDNTFKSISLLTSTVTPIHTDYLDDLESFFYILCYVCSVYQGPQTTVDQISPWITDWDSDDPLRSATVKNNFLSTLRPDDLVTPYFGETFSGLIQNLRKFLVTYMWIRFNVFNQVPHLRQSPPEVDYANFLQYFDDAIRDLDVEESTQVDDADLLSYTSSVSSPEIGTPDTMIGLEDVKDDIGVLIDLGPMSSAVSE</sequence>
<dbReference type="PANTHER" id="PTHR38248:SF2">
    <property type="entry name" value="FUNK1 11"/>
    <property type="match status" value="1"/>
</dbReference>
<proteinExistence type="predicted"/>
<gene>
    <name evidence="2" type="ORF">GALMADRAFT_387683</name>
</gene>
<name>A0A067TTZ6_GALM3</name>
<dbReference type="AlphaFoldDB" id="A0A067TTZ6"/>
<dbReference type="InterPro" id="IPR011009">
    <property type="entry name" value="Kinase-like_dom_sf"/>
</dbReference>